<feature type="signal peptide" evidence="2">
    <location>
        <begin position="1"/>
        <end position="32"/>
    </location>
</feature>
<name>A0AAE4G4U3_9BURK</name>
<accession>A0AAE4G4U3</accession>
<evidence type="ECO:0000256" key="2">
    <source>
        <dbReference type="SAM" id="SignalP"/>
    </source>
</evidence>
<feature type="region of interest" description="Disordered" evidence="1">
    <location>
        <begin position="181"/>
        <end position="244"/>
    </location>
</feature>
<gene>
    <name evidence="3" type="ORF">RJN63_03245</name>
</gene>
<organism evidence="3">
    <name type="scientific">Herbaspirillum huttiense subsp. nephrolepidis</name>
    <dbReference type="NCBI Taxonomy" id="3075126"/>
    <lineage>
        <taxon>Bacteria</taxon>
        <taxon>Pseudomonadati</taxon>
        <taxon>Pseudomonadota</taxon>
        <taxon>Betaproteobacteria</taxon>
        <taxon>Burkholderiales</taxon>
        <taxon>Oxalobacteraceae</taxon>
        <taxon>Herbaspirillum</taxon>
    </lineage>
</organism>
<protein>
    <recommendedName>
        <fullName evidence="4">LPP20 lipoprotein</fullName>
    </recommendedName>
</protein>
<dbReference type="AlphaFoldDB" id="A0AAE4G4U3"/>
<dbReference type="RefSeq" id="WP_310837171.1">
    <property type="nucleotide sequence ID" value="NZ_JAVLSM010000005.1"/>
</dbReference>
<feature type="chain" id="PRO_5042187413" description="LPP20 lipoprotein" evidence="2">
    <location>
        <begin position="33"/>
        <end position="401"/>
    </location>
</feature>
<comment type="caution">
    <text evidence="3">The sequence shown here is derived from an EMBL/GenBank/DDBJ whole genome shotgun (WGS) entry which is preliminary data.</text>
</comment>
<evidence type="ECO:0000313" key="3">
    <source>
        <dbReference type="EMBL" id="MDT0335832.1"/>
    </source>
</evidence>
<dbReference type="EMBL" id="JAVRAA010000001">
    <property type="protein sequence ID" value="MDT0335832.1"/>
    <property type="molecule type" value="Genomic_DNA"/>
</dbReference>
<reference evidence="3" key="1">
    <citation type="submission" date="2023-02" db="EMBL/GenBank/DDBJ databases">
        <title>Description of Herbaspirillum huttiense subsp. nephrolepsisexaltata and Herbaspirillum huttiense subsp. lycopersicon.</title>
        <authorList>
            <person name="Poudel M."/>
            <person name="Sharma A."/>
            <person name="Goss E."/>
            <person name="Tapia J.H."/>
            <person name="Harmon C.M."/>
            <person name="Jones J.B."/>
        </authorList>
    </citation>
    <scope>NUCLEOTIDE SEQUENCE</scope>
    <source>
        <strain evidence="3">NC40101</strain>
    </source>
</reference>
<proteinExistence type="predicted"/>
<sequence>MQINRHPIRHLCRSFLILLMAALALSAQPALAQIQQARGQYSLSYKESVGVFDRAEASPAIKQKARQEAALKAVESYYAEAGQSESANFDAIRAKILENQDRYILDTTVLSETDDPKEMRYTIAVRVSLNVANLRNAVQASSAVGKAAQGEKSAMSFVFVSRQVDSAKSYDDRVYKRQDEGAQFSGSATAKESYKESTNEGESVGKGRVRTQGGISRESRNGVDVSAKSTVTSETGGSTTRKATDTTWRVLPSANLNQTFVAKFSQAGYDVIEAAMVETAGFKIAAIEADYKSGNDLQPQTLRAIAAGMKEHQIPYIALGTLDVGLAEKDPQSGLQRVAVTVNAKVWDVTKPIPRTRVAVGPVAYAGVGPTEEEARGNALKAAASNAAQELSSRMATMGLQ</sequence>
<evidence type="ECO:0008006" key="4">
    <source>
        <dbReference type="Google" id="ProtNLM"/>
    </source>
</evidence>
<keyword evidence="2" id="KW-0732">Signal</keyword>
<feature type="compositionally biased region" description="Low complexity" evidence="1">
    <location>
        <begin position="229"/>
        <end position="240"/>
    </location>
</feature>
<evidence type="ECO:0000256" key="1">
    <source>
        <dbReference type="SAM" id="MobiDB-lite"/>
    </source>
</evidence>